<protein>
    <submittedName>
        <fullName evidence="2">Uncharacterized protein</fullName>
    </submittedName>
</protein>
<proteinExistence type="predicted"/>
<dbReference type="Proteomes" id="UP001177003">
    <property type="component" value="Chromosome 8"/>
</dbReference>
<sequence length="201" mass="22217">MMTGGVPDRSEGFSVVTITTPPSWWWWFSAATNDRKQGRQSTDKSGGCGVLNSQQQSWCRSSTVTATVGGDVSFAASISCSDESDEDRGEQRWVRRREKVAVATRFFCGGKSPNDSSGWRPCCLVSLLLVTNERDRRQCVGGDKKQQQPSGDGDLLVKKKGKGSNKRRRKEVWVCLVDKIAVVQCSLAVFGDHRTAMTMEE</sequence>
<evidence type="ECO:0000313" key="3">
    <source>
        <dbReference type="Proteomes" id="UP001177003"/>
    </source>
</evidence>
<dbReference type="AlphaFoldDB" id="A0AA36EJN1"/>
<accession>A0AA36EJN1</accession>
<evidence type="ECO:0000313" key="2">
    <source>
        <dbReference type="EMBL" id="CAI9299471.1"/>
    </source>
</evidence>
<gene>
    <name evidence="2" type="ORF">LSALG_LOCUS38184</name>
</gene>
<reference evidence="2" key="1">
    <citation type="submission" date="2023-04" db="EMBL/GenBank/DDBJ databases">
        <authorList>
            <person name="Vijverberg K."/>
            <person name="Xiong W."/>
            <person name="Schranz E."/>
        </authorList>
    </citation>
    <scope>NUCLEOTIDE SEQUENCE</scope>
</reference>
<dbReference type="EMBL" id="OX465084">
    <property type="protein sequence ID" value="CAI9299471.1"/>
    <property type="molecule type" value="Genomic_DNA"/>
</dbReference>
<evidence type="ECO:0000256" key="1">
    <source>
        <dbReference type="SAM" id="MobiDB-lite"/>
    </source>
</evidence>
<feature type="region of interest" description="Disordered" evidence="1">
    <location>
        <begin position="139"/>
        <end position="163"/>
    </location>
</feature>
<keyword evidence="3" id="KW-1185">Reference proteome</keyword>
<organism evidence="2 3">
    <name type="scientific">Lactuca saligna</name>
    <name type="common">Willowleaf lettuce</name>
    <dbReference type="NCBI Taxonomy" id="75948"/>
    <lineage>
        <taxon>Eukaryota</taxon>
        <taxon>Viridiplantae</taxon>
        <taxon>Streptophyta</taxon>
        <taxon>Embryophyta</taxon>
        <taxon>Tracheophyta</taxon>
        <taxon>Spermatophyta</taxon>
        <taxon>Magnoliopsida</taxon>
        <taxon>eudicotyledons</taxon>
        <taxon>Gunneridae</taxon>
        <taxon>Pentapetalae</taxon>
        <taxon>asterids</taxon>
        <taxon>campanulids</taxon>
        <taxon>Asterales</taxon>
        <taxon>Asteraceae</taxon>
        <taxon>Cichorioideae</taxon>
        <taxon>Cichorieae</taxon>
        <taxon>Lactucinae</taxon>
        <taxon>Lactuca</taxon>
    </lineage>
</organism>
<name>A0AA36EJN1_LACSI</name>